<name>A0ABU9DQJ0_9BACL</name>
<dbReference type="Pfam" id="PF14094">
    <property type="entry name" value="DUF4272"/>
    <property type="match status" value="1"/>
</dbReference>
<gene>
    <name evidence="1" type="ORF">WMW72_24835</name>
</gene>
<dbReference type="RefSeq" id="WP_341418271.1">
    <property type="nucleotide sequence ID" value="NZ_JBBPCC010000019.1"/>
</dbReference>
<reference evidence="1 2" key="1">
    <citation type="submission" date="2024-04" db="EMBL/GenBank/DDBJ databases">
        <title>draft genome sequnece of Paenibacillus filicis.</title>
        <authorList>
            <person name="Kim D.-U."/>
        </authorList>
    </citation>
    <scope>NUCLEOTIDE SEQUENCE [LARGE SCALE GENOMIC DNA]</scope>
    <source>
        <strain evidence="1 2">KACC14197</strain>
    </source>
</reference>
<evidence type="ECO:0000313" key="2">
    <source>
        <dbReference type="Proteomes" id="UP001469365"/>
    </source>
</evidence>
<dbReference type="Proteomes" id="UP001469365">
    <property type="component" value="Unassembled WGS sequence"/>
</dbReference>
<keyword evidence="2" id="KW-1185">Reference proteome</keyword>
<evidence type="ECO:0000313" key="1">
    <source>
        <dbReference type="EMBL" id="MEK8131135.1"/>
    </source>
</evidence>
<dbReference type="EMBL" id="JBBPCC010000019">
    <property type="protein sequence ID" value="MEK8131135.1"/>
    <property type="molecule type" value="Genomic_DNA"/>
</dbReference>
<protein>
    <submittedName>
        <fullName evidence="1">DUF4272 domain-containing protein</fullName>
    </submittedName>
</protein>
<proteinExistence type="predicted"/>
<comment type="caution">
    <text evidence="1">The sequence shown here is derived from an EMBL/GenBank/DDBJ whole genome shotgun (WGS) entry which is preliminary data.</text>
</comment>
<accession>A0ABU9DQJ0</accession>
<organism evidence="1 2">
    <name type="scientific">Paenibacillus filicis</name>
    <dbReference type="NCBI Taxonomy" id="669464"/>
    <lineage>
        <taxon>Bacteria</taxon>
        <taxon>Bacillati</taxon>
        <taxon>Bacillota</taxon>
        <taxon>Bacilli</taxon>
        <taxon>Bacillales</taxon>
        <taxon>Paenibacillaceae</taxon>
        <taxon>Paenibacillus</taxon>
    </lineage>
</organism>
<dbReference type="InterPro" id="IPR025368">
    <property type="entry name" value="DUF4272"/>
</dbReference>
<sequence>MKYFTIFASRNDTNDMEAVIREVYTGKHSIEKTGHDYTVTRKSLFNRWRIMLRVLSEDTNLDYFESNIPGMMGFYDHIPFADEHRKKLVLTQISALNTMIAIEAEKELGDEPFRLCKELLSKIGGIGFLQDGTLLDYDGQVIVYPDGSSGPADFHPRACTRKIRGEEIESEEGERRRQASIHELRERGIPYLDTLPQLPPVSECRWKSQEEIARRAVALLIVIQYACDAANGGELDESKAFVMGLLSKYGVEDQLTEDERRLLSEEQPDPQEAVNIAWQYEAYWPLIWALQLTDSLDFPDRICDSSYAIEAVSKWGSFEELYRQTALRSREDILDAADKTYRLHWACVNSRIQGQDAPAGMIESIVMERRRGLFWMVGCGMEDWDHIPMDT</sequence>